<protein>
    <submittedName>
        <fullName evidence="10">GPI2</fullName>
    </submittedName>
</protein>
<feature type="transmembrane region" description="Helical" evidence="9">
    <location>
        <begin position="105"/>
        <end position="126"/>
    </location>
</feature>
<feature type="transmembrane region" description="Helical" evidence="9">
    <location>
        <begin position="298"/>
        <end position="317"/>
    </location>
</feature>
<dbReference type="GO" id="GO:0006506">
    <property type="term" value="P:GPI anchor biosynthetic process"/>
    <property type="evidence" value="ECO:0007669"/>
    <property type="project" value="UniProtKB-UniPathway"/>
</dbReference>
<gene>
    <name evidence="10" type="ORF">J8A68_000638</name>
</gene>
<keyword evidence="6 9" id="KW-1133">Transmembrane helix</keyword>
<name>A0A8J5QSZ4_9ASCO</name>
<keyword evidence="5 9" id="KW-0812">Transmembrane</keyword>
<evidence type="ECO:0000256" key="6">
    <source>
        <dbReference type="ARBA" id="ARBA00022989"/>
    </source>
</evidence>
<feature type="transmembrane region" description="Helical" evidence="9">
    <location>
        <begin position="244"/>
        <end position="261"/>
    </location>
</feature>
<keyword evidence="4" id="KW-0337">GPI-anchor biosynthesis</keyword>
<evidence type="ECO:0000256" key="3">
    <source>
        <dbReference type="ARBA" id="ARBA00008321"/>
    </source>
</evidence>
<keyword evidence="11" id="KW-1185">Reference proteome</keyword>
<dbReference type="Pfam" id="PF06432">
    <property type="entry name" value="GPI2"/>
    <property type="match status" value="1"/>
</dbReference>
<organism evidence="10 11">
    <name type="scientific">[Candida] subhashii</name>
    <dbReference type="NCBI Taxonomy" id="561895"/>
    <lineage>
        <taxon>Eukaryota</taxon>
        <taxon>Fungi</taxon>
        <taxon>Dikarya</taxon>
        <taxon>Ascomycota</taxon>
        <taxon>Saccharomycotina</taxon>
        <taxon>Pichiomycetes</taxon>
        <taxon>Debaryomycetaceae</taxon>
        <taxon>Spathaspora</taxon>
    </lineage>
</organism>
<evidence type="ECO:0000256" key="2">
    <source>
        <dbReference type="ARBA" id="ARBA00004687"/>
    </source>
</evidence>
<dbReference type="RefSeq" id="XP_049266045.1">
    <property type="nucleotide sequence ID" value="XM_049410336.1"/>
</dbReference>
<evidence type="ECO:0000313" key="11">
    <source>
        <dbReference type="Proteomes" id="UP000694255"/>
    </source>
</evidence>
<sequence>MGSVRATGSSTTTPPPSNHYFLSPQISPAQRLYLQPLASLSSPEVRQTLHPHHHHHHQEQHPPWKKLLYLKQPYPDNYTDKSFLSQLKRNTTVVKYSYIKLVEDFSLIIFHISCILLVILTFKGIYIHNWDPIKPTILSSAIWLLLSTSTSNNDRINIKSFILIIFILLILSPVLKSLTKSTSSDSIWAISFMLCVANVLLHDYTMNAANTWRRLTPHRPIISTNISLSNAIVLASRLNSTIEVFSFILFAIQIGIILPLFDAKLRQLNYKQVHLLIFIILFNLVNYMMYSILDYKFLVYWIIGAITMIIIIPAYFLSLQRYKNELQGPWDTARPILNRPD</sequence>
<accession>A0A8J5QSZ4</accession>
<evidence type="ECO:0000256" key="8">
    <source>
        <dbReference type="SAM" id="MobiDB-lite"/>
    </source>
</evidence>
<proteinExistence type="inferred from homology"/>
<evidence type="ECO:0000256" key="9">
    <source>
        <dbReference type="SAM" id="Phobius"/>
    </source>
</evidence>
<comment type="subcellular location">
    <subcellularLocation>
        <location evidence="1">Membrane</location>
        <topology evidence="1">Multi-pass membrane protein</topology>
    </subcellularLocation>
</comment>
<dbReference type="PANTHER" id="PTHR12982:SF0">
    <property type="entry name" value="PHOSPHATIDYLINOSITOL N-ACETYLGLUCOSAMINYLTRANSFERASE SUBUNIT C"/>
    <property type="match status" value="1"/>
</dbReference>
<evidence type="ECO:0000256" key="1">
    <source>
        <dbReference type="ARBA" id="ARBA00004141"/>
    </source>
</evidence>
<feature type="transmembrane region" description="Helical" evidence="9">
    <location>
        <begin position="156"/>
        <end position="175"/>
    </location>
</feature>
<dbReference type="InterPro" id="IPR009450">
    <property type="entry name" value="Plno_GlcNAc_GPI2"/>
</dbReference>
<dbReference type="GO" id="GO:0000506">
    <property type="term" value="C:glycosylphosphatidylinositol-N-acetylglucosaminyltransferase (GPI-GnT) complex"/>
    <property type="evidence" value="ECO:0007669"/>
    <property type="project" value="TreeGrafter"/>
</dbReference>
<keyword evidence="7 9" id="KW-0472">Membrane</keyword>
<dbReference type="EMBL" id="JAGSYN010000046">
    <property type="protein sequence ID" value="KAG7665813.1"/>
    <property type="molecule type" value="Genomic_DNA"/>
</dbReference>
<comment type="similarity">
    <text evidence="3">Belongs to the PIGC family.</text>
</comment>
<dbReference type="Proteomes" id="UP000694255">
    <property type="component" value="Unassembled WGS sequence"/>
</dbReference>
<feature type="transmembrane region" description="Helical" evidence="9">
    <location>
        <begin position="187"/>
        <end position="209"/>
    </location>
</feature>
<evidence type="ECO:0000313" key="10">
    <source>
        <dbReference type="EMBL" id="KAG7665813.1"/>
    </source>
</evidence>
<evidence type="ECO:0000256" key="7">
    <source>
        <dbReference type="ARBA" id="ARBA00023136"/>
    </source>
</evidence>
<dbReference type="PIRSF" id="PIRSF016104">
    <property type="entry name" value="GPI2"/>
    <property type="match status" value="1"/>
</dbReference>
<dbReference type="OrthoDB" id="196709at2759"/>
<dbReference type="PANTHER" id="PTHR12982">
    <property type="entry name" value="PHOSPHATIDYLINOSITOL GLYCAN, CLASS C"/>
    <property type="match status" value="1"/>
</dbReference>
<dbReference type="GeneID" id="73467439"/>
<reference evidence="10 11" key="1">
    <citation type="journal article" date="2021" name="DNA Res.">
        <title>Genome analysis of Candida subhashii reveals its hybrid nature and dual mitochondrial genome conformations.</title>
        <authorList>
            <person name="Mixao V."/>
            <person name="Hegedusova E."/>
            <person name="Saus E."/>
            <person name="Pryszcz L.P."/>
            <person name="Cillingova A."/>
            <person name="Nosek J."/>
            <person name="Gabaldon T."/>
        </authorList>
    </citation>
    <scope>NUCLEOTIDE SEQUENCE [LARGE SCALE GENOMIC DNA]</scope>
    <source>
        <strain evidence="10 11">CBS 10753</strain>
    </source>
</reference>
<comment type="caution">
    <text evidence="10">The sequence shown here is derived from an EMBL/GenBank/DDBJ whole genome shotgun (WGS) entry which is preliminary data.</text>
</comment>
<dbReference type="AlphaFoldDB" id="A0A8J5QSZ4"/>
<comment type="pathway">
    <text evidence="2">Glycolipid biosynthesis; glycosylphosphatidylinositol-anchor biosynthesis.</text>
</comment>
<dbReference type="UniPathway" id="UPA00196"/>
<evidence type="ECO:0000256" key="4">
    <source>
        <dbReference type="ARBA" id="ARBA00022502"/>
    </source>
</evidence>
<feature type="transmembrane region" description="Helical" evidence="9">
    <location>
        <begin position="273"/>
        <end position="292"/>
    </location>
</feature>
<evidence type="ECO:0000256" key="5">
    <source>
        <dbReference type="ARBA" id="ARBA00022692"/>
    </source>
</evidence>
<feature type="region of interest" description="Disordered" evidence="8">
    <location>
        <begin position="1"/>
        <end position="20"/>
    </location>
</feature>